<name>A0AAN9UYE4_9PEZI</name>
<dbReference type="EMBL" id="JAKJXP020000012">
    <property type="protein sequence ID" value="KAK7755592.1"/>
    <property type="molecule type" value="Genomic_DNA"/>
</dbReference>
<reference evidence="2 3" key="1">
    <citation type="submission" date="2024-02" db="EMBL/GenBank/DDBJ databases">
        <title>De novo assembly and annotation of 12 fungi associated with fruit tree decline syndrome in Ontario, Canada.</title>
        <authorList>
            <person name="Sulman M."/>
            <person name="Ellouze W."/>
            <person name="Ilyukhin E."/>
        </authorList>
    </citation>
    <scope>NUCLEOTIDE SEQUENCE [LARGE SCALE GENOMIC DNA]</scope>
    <source>
        <strain evidence="2 3">M11/M66-122</strain>
    </source>
</reference>
<dbReference type="Proteomes" id="UP001320420">
    <property type="component" value="Unassembled WGS sequence"/>
</dbReference>
<accession>A0AAN9UYE4</accession>
<protein>
    <submittedName>
        <fullName evidence="2">Uncharacterized protein</fullName>
    </submittedName>
</protein>
<sequence>MILGGTGAFVEKTVAEIGENLLEPRQTKGDDKTIERRIIYVLHPGEPLPPVIIAAIVLSCIVLVASIVGFGLYCCSSRSQARKTKYSDAALAELAARVARDLPTTFLRHETGPSALDSVPEPVECHLQQHRQ</sequence>
<comment type="caution">
    <text evidence="2">The sequence shown here is derived from an EMBL/GenBank/DDBJ whole genome shotgun (WGS) entry which is preliminary data.</text>
</comment>
<keyword evidence="3" id="KW-1185">Reference proteome</keyword>
<keyword evidence="1" id="KW-0812">Transmembrane</keyword>
<evidence type="ECO:0000313" key="2">
    <source>
        <dbReference type="EMBL" id="KAK7755592.1"/>
    </source>
</evidence>
<keyword evidence="1" id="KW-0472">Membrane</keyword>
<dbReference type="AlphaFoldDB" id="A0AAN9UYE4"/>
<proteinExistence type="predicted"/>
<evidence type="ECO:0000256" key="1">
    <source>
        <dbReference type="SAM" id="Phobius"/>
    </source>
</evidence>
<organism evidence="2 3">
    <name type="scientific">Diatrype stigma</name>
    <dbReference type="NCBI Taxonomy" id="117547"/>
    <lineage>
        <taxon>Eukaryota</taxon>
        <taxon>Fungi</taxon>
        <taxon>Dikarya</taxon>
        <taxon>Ascomycota</taxon>
        <taxon>Pezizomycotina</taxon>
        <taxon>Sordariomycetes</taxon>
        <taxon>Xylariomycetidae</taxon>
        <taxon>Xylariales</taxon>
        <taxon>Diatrypaceae</taxon>
        <taxon>Diatrype</taxon>
    </lineage>
</organism>
<keyword evidence="1" id="KW-1133">Transmembrane helix</keyword>
<feature type="transmembrane region" description="Helical" evidence="1">
    <location>
        <begin position="51"/>
        <end position="75"/>
    </location>
</feature>
<gene>
    <name evidence="2" type="ORF">SLS62_002527</name>
</gene>
<evidence type="ECO:0000313" key="3">
    <source>
        <dbReference type="Proteomes" id="UP001320420"/>
    </source>
</evidence>